<protein>
    <submittedName>
        <fullName evidence="3">Uncharacterized protein</fullName>
    </submittedName>
</protein>
<feature type="signal peptide" evidence="2">
    <location>
        <begin position="1"/>
        <end position="21"/>
    </location>
</feature>
<feature type="region of interest" description="Disordered" evidence="1">
    <location>
        <begin position="130"/>
        <end position="165"/>
    </location>
</feature>
<evidence type="ECO:0000256" key="2">
    <source>
        <dbReference type="SAM" id="SignalP"/>
    </source>
</evidence>
<evidence type="ECO:0000256" key="1">
    <source>
        <dbReference type="SAM" id="MobiDB-lite"/>
    </source>
</evidence>
<keyword evidence="2" id="KW-0732">Signal</keyword>
<dbReference type="EMBL" id="SJPL01000001">
    <property type="protein sequence ID" value="TWT72630.1"/>
    <property type="molecule type" value="Genomic_DNA"/>
</dbReference>
<comment type="caution">
    <text evidence="3">The sequence shown here is derived from an EMBL/GenBank/DDBJ whole genome shotgun (WGS) entry which is preliminary data.</text>
</comment>
<feature type="chain" id="PRO_5022973220" evidence="2">
    <location>
        <begin position="22"/>
        <end position="307"/>
    </location>
</feature>
<organism evidence="3 4">
    <name type="scientific">Crateriforma conspicua</name>
    <dbReference type="NCBI Taxonomy" id="2527996"/>
    <lineage>
        <taxon>Bacteria</taxon>
        <taxon>Pseudomonadati</taxon>
        <taxon>Planctomycetota</taxon>
        <taxon>Planctomycetia</taxon>
        <taxon>Planctomycetales</taxon>
        <taxon>Planctomycetaceae</taxon>
        <taxon>Crateriforma</taxon>
    </lineage>
</organism>
<proteinExistence type="predicted"/>
<keyword evidence="4" id="KW-1185">Reference proteome</keyword>
<accession>A0A5C5YB70</accession>
<evidence type="ECO:0000313" key="4">
    <source>
        <dbReference type="Proteomes" id="UP000317238"/>
    </source>
</evidence>
<dbReference type="AlphaFoldDB" id="A0A5C5YB70"/>
<name>A0A5C5YB70_9PLAN</name>
<sequence precursor="true">MNWRSLILASMFAFTCVPVAAQVEMHSDFGGYSIRTGNSIYSYRDSGTTQEFHRFGNIGMYSDNAGTSGESFYFPSGRYDSYRNYKRGWSGDGYSPYGSTLNTYSRRNAAQLPPLPELPPLPALPTLPTYTTPQVGTSVPRANSLRGTRPSSVAPSTSTSSRLKRRGITLDESKFSQSELLDIESRVSCAQRIERKGVSVDWKSHSHSQLLDIESRVAAAGRIQRLGYRIDWQSKTHSDLLDIESRLSAAKRIERKGVSIDWKTHTHSQLLDIESRVGAAKRLARKNVIVDWKDYTHSQLLKMEYTR</sequence>
<feature type="compositionally biased region" description="Low complexity" evidence="1">
    <location>
        <begin position="148"/>
        <end position="161"/>
    </location>
</feature>
<dbReference type="RefSeq" id="WP_146440413.1">
    <property type="nucleotide sequence ID" value="NZ_SJPL01000001.1"/>
</dbReference>
<gene>
    <name evidence="3" type="ORF">Pan14r_49500</name>
</gene>
<dbReference type="Proteomes" id="UP000317238">
    <property type="component" value="Unassembled WGS sequence"/>
</dbReference>
<reference evidence="3 4" key="1">
    <citation type="submission" date="2019-02" db="EMBL/GenBank/DDBJ databases">
        <title>Deep-cultivation of Planctomycetes and their phenomic and genomic characterization uncovers novel biology.</title>
        <authorList>
            <person name="Wiegand S."/>
            <person name="Jogler M."/>
            <person name="Boedeker C."/>
            <person name="Pinto D."/>
            <person name="Vollmers J."/>
            <person name="Rivas-Marin E."/>
            <person name="Kohn T."/>
            <person name="Peeters S.H."/>
            <person name="Heuer A."/>
            <person name="Rast P."/>
            <person name="Oberbeckmann S."/>
            <person name="Bunk B."/>
            <person name="Jeske O."/>
            <person name="Meyerdierks A."/>
            <person name="Storesund J.E."/>
            <person name="Kallscheuer N."/>
            <person name="Luecker S."/>
            <person name="Lage O.M."/>
            <person name="Pohl T."/>
            <person name="Merkel B.J."/>
            <person name="Hornburger P."/>
            <person name="Mueller R.-W."/>
            <person name="Bruemmer F."/>
            <person name="Labrenz M."/>
            <person name="Spormann A.M."/>
            <person name="Op Den Camp H."/>
            <person name="Overmann J."/>
            <person name="Amann R."/>
            <person name="Jetten M.S.M."/>
            <person name="Mascher T."/>
            <person name="Medema M.H."/>
            <person name="Devos D.P."/>
            <person name="Kaster A.-K."/>
            <person name="Ovreas L."/>
            <person name="Rohde M."/>
            <person name="Galperin M.Y."/>
            <person name="Jogler C."/>
        </authorList>
    </citation>
    <scope>NUCLEOTIDE SEQUENCE [LARGE SCALE GENOMIC DNA]</scope>
    <source>
        <strain evidence="3 4">Pan14r</strain>
    </source>
</reference>
<evidence type="ECO:0000313" key="3">
    <source>
        <dbReference type="EMBL" id="TWT72630.1"/>
    </source>
</evidence>